<dbReference type="EMBL" id="BEGY01000022">
    <property type="protein sequence ID" value="GAX77076.1"/>
    <property type="molecule type" value="Genomic_DNA"/>
</dbReference>
<dbReference type="Gene3D" id="2.130.10.10">
    <property type="entry name" value="YVTN repeat-like/Quinoprotein amine dehydrogenase"/>
    <property type="match status" value="2"/>
</dbReference>
<keyword evidence="4" id="KW-1185">Reference proteome</keyword>
<comment type="caution">
    <text evidence="3">The sequence shown here is derived from an EMBL/GenBank/DDBJ whole genome shotgun (WGS) entry which is preliminary data.</text>
</comment>
<name>A0A250X201_9CHLO</name>
<dbReference type="InterPro" id="IPR045245">
    <property type="entry name" value="Pfs2-like"/>
</dbReference>
<feature type="repeat" description="WD" evidence="1">
    <location>
        <begin position="304"/>
        <end position="336"/>
    </location>
</feature>
<dbReference type="InterPro" id="IPR001680">
    <property type="entry name" value="WD40_rpt"/>
</dbReference>
<accession>A0A250X201</accession>
<dbReference type="CDD" id="cd00200">
    <property type="entry name" value="WD40"/>
    <property type="match status" value="1"/>
</dbReference>
<dbReference type="PROSITE" id="PS50082">
    <property type="entry name" value="WD_REPEATS_2"/>
    <property type="match status" value="6"/>
</dbReference>
<dbReference type="PANTHER" id="PTHR22836:SF0">
    <property type="entry name" value="PRE-MRNA 3' END PROCESSING PROTEIN WDR33"/>
    <property type="match status" value="1"/>
</dbReference>
<evidence type="ECO:0000313" key="4">
    <source>
        <dbReference type="Proteomes" id="UP000232323"/>
    </source>
</evidence>
<sequence>MTAALALFKAPEVVQKQVDETRLDKRVQKVVPRRTVDYLGPYVKFFQSRITSASALDRVGNLIPRFIDSIDVLPPIAYVNAPASNLPSKLVHATLSRARSAVNAVAWTPDGRRCIIGAGNGEISRWDAATFAFESAMQAHEAAVRCCLYTHSKQFFASCDDSGKVKFFLPNFELLTVVQAHREACRCVTFAPTDLKFATSSDDALVKVHDFVTGQTEASMPGHGGDVRWVDWHPCKGVIASASKDHLVKIWDPRSSTCVSTLHGHKNGVMQVRWNRNGNWLLTCSRDNLLKIFDVRSQKCLMTYKGHTRDVTSCTWHPLHEELFSSGSQDGALFHWLVSRPEPQLQLLGAHDREVWALQWHPVGHMLISGSQDHGVKVWVRARPGDIFQAGVLEGGLTDDPPPSALQAMRYPAAASGIMSSVVPSSAAAGIIMGKGVIPGIGVVAQSRTIIPGIGGAATSTAAGVPGLLMNSANKKEGQEIRNEGPEGLATHAVLGSSEQKRGTGIEDEDSKLPSSKMETSGEDIQGRGVLDAAGPHNVVASSSSTSAARSVQAVSTDSTKVDNLPPLSSSSTMKGDLQDALEVEAWDYPESKRRRLMLQHPNAIMTAGREGGRGRGRGSYWSGGRDSYQPAKYPSPALSHYQRYQGGRPHHPYAGRGHAPAAAPNANQQEYLYPGAGPALERDIPHGAHYGDARGSSSRQTSFCTRGQS</sequence>
<dbReference type="PROSITE" id="PS50294">
    <property type="entry name" value="WD_REPEATS_REGION"/>
    <property type="match status" value="3"/>
</dbReference>
<feature type="repeat" description="WD" evidence="1">
    <location>
        <begin position="262"/>
        <end position="303"/>
    </location>
</feature>
<feature type="repeat" description="WD" evidence="1">
    <location>
        <begin position="178"/>
        <end position="219"/>
    </location>
</feature>
<dbReference type="AlphaFoldDB" id="A0A250X201"/>
<gene>
    <name evidence="3" type="ORF">CEUSTIGMA_g4522.t1</name>
</gene>
<organism evidence="3 4">
    <name type="scientific">Chlamydomonas eustigma</name>
    <dbReference type="NCBI Taxonomy" id="1157962"/>
    <lineage>
        <taxon>Eukaryota</taxon>
        <taxon>Viridiplantae</taxon>
        <taxon>Chlorophyta</taxon>
        <taxon>core chlorophytes</taxon>
        <taxon>Chlorophyceae</taxon>
        <taxon>CS clade</taxon>
        <taxon>Chlamydomonadales</taxon>
        <taxon>Chlamydomonadaceae</taxon>
        <taxon>Chlamydomonas</taxon>
    </lineage>
</organism>
<dbReference type="Proteomes" id="UP000232323">
    <property type="component" value="Unassembled WGS sequence"/>
</dbReference>
<dbReference type="OrthoDB" id="16717at2759"/>
<proteinExistence type="predicted"/>
<feature type="repeat" description="WD" evidence="1">
    <location>
        <begin position="348"/>
        <end position="379"/>
    </location>
</feature>
<feature type="region of interest" description="Disordered" evidence="2">
    <location>
        <begin position="646"/>
        <end position="710"/>
    </location>
</feature>
<dbReference type="InterPro" id="IPR015943">
    <property type="entry name" value="WD40/YVTN_repeat-like_dom_sf"/>
</dbReference>
<feature type="region of interest" description="Disordered" evidence="2">
    <location>
        <begin position="493"/>
        <end position="574"/>
    </location>
</feature>
<dbReference type="GO" id="GO:0005847">
    <property type="term" value="C:mRNA cleavage and polyadenylation specificity factor complex"/>
    <property type="evidence" value="ECO:0007669"/>
    <property type="project" value="TreeGrafter"/>
</dbReference>
<evidence type="ECO:0000313" key="3">
    <source>
        <dbReference type="EMBL" id="GAX77076.1"/>
    </source>
</evidence>
<dbReference type="SUPFAM" id="SSF50978">
    <property type="entry name" value="WD40 repeat-like"/>
    <property type="match status" value="1"/>
</dbReference>
<dbReference type="Pfam" id="PF00400">
    <property type="entry name" value="WD40"/>
    <property type="match status" value="7"/>
</dbReference>
<evidence type="ECO:0000256" key="2">
    <source>
        <dbReference type="SAM" id="MobiDB-lite"/>
    </source>
</evidence>
<feature type="compositionally biased region" description="Polar residues" evidence="2">
    <location>
        <begin position="696"/>
        <end position="710"/>
    </location>
</feature>
<dbReference type="SMART" id="SM00320">
    <property type="entry name" value="WD40"/>
    <property type="match status" value="7"/>
</dbReference>
<feature type="compositionally biased region" description="Basic and acidic residues" evidence="2">
    <location>
        <begin position="681"/>
        <end position="693"/>
    </location>
</feature>
<evidence type="ECO:0000256" key="1">
    <source>
        <dbReference type="PROSITE-ProRule" id="PRU00221"/>
    </source>
</evidence>
<feature type="repeat" description="WD" evidence="1">
    <location>
        <begin position="220"/>
        <end position="261"/>
    </location>
</feature>
<protein>
    <submittedName>
        <fullName evidence="3">Uncharacterized protein</fullName>
    </submittedName>
</protein>
<feature type="compositionally biased region" description="Low complexity" evidence="2">
    <location>
        <begin position="660"/>
        <end position="670"/>
    </location>
</feature>
<keyword evidence="1" id="KW-0853">WD repeat</keyword>
<dbReference type="STRING" id="1157962.A0A250X201"/>
<dbReference type="InterPro" id="IPR036322">
    <property type="entry name" value="WD40_repeat_dom_sf"/>
</dbReference>
<dbReference type="PANTHER" id="PTHR22836">
    <property type="entry name" value="WD40 REPEAT PROTEIN"/>
    <property type="match status" value="1"/>
</dbReference>
<dbReference type="GO" id="GO:0031124">
    <property type="term" value="P:mRNA 3'-end processing"/>
    <property type="evidence" value="ECO:0007669"/>
    <property type="project" value="InterPro"/>
</dbReference>
<reference evidence="3 4" key="1">
    <citation type="submission" date="2017-08" db="EMBL/GenBank/DDBJ databases">
        <title>Acidophilic green algal genome provides insights into adaptation to an acidic environment.</title>
        <authorList>
            <person name="Hirooka S."/>
            <person name="Hirose Y."/>
            <person name="Kanesaki Y."/>
            <person name="Higuchi S."/>
            <person name="Fujiwara T."/>
            <person name="Onuma R."/>
            <person name="Era A."/>
            <person name="Ohbayashi R."/>
            <person name="Uzuka A."/>
            <person name="Nozaki H."/>
            <person name="Yoshikawa H."/>
            <person name="Miyagishima S.Y."/>
        </authorList>
    </citation>
    <scope>NUCLEOTIDE SEQUENCE [LARGE SCALE GENOMIC DNA]</scope>
    <source>
        <strain evidence="3 4">NIES-2499</strain>
    </source>
</reference>
<feature type="repeat" description="WD" evidence="1">
    <location>
        <begin position="95"/>
        <end position="127"/>
    </location>
</feature>
<feature type="region of interest" description="Disordered" evidence="2">
    <location>
        <begin position="607"/>
        <end position="629"/>
    </location>
</feature>
<feature type="compositionally biased region" description="Low complexity" evidence="2">
    <location>
        <begin position="539"/>
        <end position="556"/>
    </location>
</feature>